<dbReference type="Pfam" id="PF15801">
    <property type="entry name" value="zf-C6H2"/>
    <property type="match status" value="1"/>
</dbReference>
<keyword evidence="1" id="KW-0862">Zinc</keyword>
<evidence type="ECO:0000256" key="1">
    <source>
        <dbReference type="PROSITE-ProRule" id="PRU01357"/>
    </source>
</evidence>
<dbReference type="InterPro" id="IPR031615">
    <property type="entry name" value="Zfn-C6H2"/>
</dbReference>
<dbReference type="InParanoid" id="D5GNH6"/>
<reference evidence="4 5" key="1">
    <citation type="journal article" date="2010" name="Nature">
        <title>Perigord black truffle genome uncovers evolutionary origins and mechanisms of symbiosis.</title>
        <authorList>
            <person name="Martin F."/>
            <person name="Kohler A."/>
            <person name="Murat C."/>
            <person name="Balestrini R."/>
            <person name="Coutinho P.M."/>
            <person name="Jaillon O."/>
            <person name="Montanini B."/>
            <person name="Morin E."/>
            <person name="Noel B."/>
            <person name="Percudani R."/>
            <person name="Porcel B."/>
            <person name="Rubini A."/>
            <person name="Amicucci A."/>
            <person name="Amselem J."/>
            <person name="Anthouard V."/>
            <person name="Arcioni S."/>
            <person name="Artiguenave F."/>
            <person name="Aury J.M."/>
            <person name="Ballario P."/>
            <person name="Bolchi A."/>
            <person name="Brenna A."/>
            <person name="Brun A."/>
            <person name="Buee M."/>
            <person name="Cantarel B."/>
            <person name="Chevalier G."/>
            <person name="Couloux A."/>
            <person name="Da Silva C."/>
            <person name="Denoeud F."/>
            <person name="Duplessis S."/>
            <person name="Ghignone S."/>
            <person name="Hilselberger B."/>
            <person name="Iotti M."/>
            <person name="Marcais B."/>
            <person name="Mello A."/>
            <person name="Miranda M."/>
            <person name="Pacioni G."/>
            <person name="Quesneville H."/>
            <person name="Riccioni C."/>
            <person name="Ruotolo R."/>
            <person name="Splivallo R."/>
            <person name="Stocchi V."/>
            <person name="Tisserant E."/>
            <person name="Viscomi A.R."/>
            <person name="Zambonelli A."/>
            <person name="Zampieri E."/>
            <person name="Henrissat B."/>
            <person name="Lebrun M.H."/>
            <person name="Paolocci F."/>
            <person name="Bonfante P."/>
            <person name="Ottonello S."/>
            <person name="Wincker P."/>
        </authorList>
    </citation>
    <scope>NUCLEOTIDE SEQUENCE [LARGE SCALE GENOMIC DNA]</scope>
    <source>
        <strain evidence="4 5">Mel28</strain>
    </source>
</reference>
<feature type="region of interest" description="Disordered" evidence="2">
    <location>
        <begin position="77"/>
        <end position="104"/>
    </location>
</feature>
<dbReference type="HOGENOM" id="CLU_132792_0_0_1"/>
<keyword evidence="1" id="KW-0479">Metal-binding</keyword>
<dbReference type="PROSITE" id="PS52013">
    <property type="entry name" value="ZF_C6H2"/>
    <property type="match status" value="1"/>
</dbReference>
<dbReference type="OMA" id="KRICAFT"/>
<sequence>MATAKRLCIGVACANPISTLQCPTCLKLGKESFFCSQDCFKTSWSEHKIIHKQSAQTGIYDPFPNFPYTGGIRPAYPLSPTRRLPPSIRRPDYSEDGVLKTSPS</sequence>
<evidence type="ECO:0000256" key="2">
    <source>
        <dbReference type="SAM" id="MobiDB-lite"/>
    </source>
</evidence>
<dbReference type="Proteomes" id="UP000006911">
    <property type="component" value="Unassembled WGS sequence"/>
</dbReference>
<keyword evidence="1" id="KW-0863">Zinc-finger</keyword>
<evidence type="ECO:0000313" key="4">
    <source>
        <dbReference type="EMBL" id="CAZ86069.1"/>
    </source>
</evidence>
<dbReference type="KEGG" id="tml:GSTUM_00011294001"/>
<keyword evidence="5" id="KW-1185">Reference proteome</keyword>
<feature type="domain" description="C6H2-type" evidence="3">
    <location>
        <begin position="5"/>
        <end position="58"/>
    </location>
</feature>
<evidence type="ECO:0000313" key="5">
    <source>
        <dbReference type="Proteomes" id="UP000006911"/>
    </source>
</evidence>
<gene>
    <name evidence="4" type="ORF">GSTUM_00011294001</name>
</gene>
<organism evidence="4 5">
    <name type="scientific">Tuber melanosporum (strain Mel28)</name>
    <name type="common">Perigord black truffle</name>
    <dbReference type="NCBI Taxonomy" id="656061"/>
    <lineage>
        <taxon>Eukaryota</taxon>
        <taxon>Fungi</taxon>
        <taxon>Dikarya</taxon>
        <taxon>Ascomycota</taxon>
        <taxon>Pezizomycotina</taxon>
        <taxon>Pezizomycetes</taxon>
        <taxon>Pezizales</taxon>
        <taxon>Tuberaceae</taxon>
        <taxon>Tuber</taxon>
    </lineage>
</organism>
<name>D5GNH6_TUBMM</name>
<dbReference type="GO" id="GO:0008270">
    <property type="term" value="F:zinc ion binding"/>
    <property type="evidence" value="ECO:0007669"/>
    <property type="project" value="UniProtKB-KW"/>
</dbReference>
<accession>D5GNH6</accession>
<dbReference type="STRING" id="656061.D5GNH6"/>
<dbReference type="RefSeq" id="XP_002841878.1">
    <property type="nucleotide sequence ID" value="XM_002841832.1"/>
</dbReference>
<dbReference type="GeneID" id="9186144"/>
<proteinExistence type="inferred from homology"/>
<dbReference type="AlphaFoldDB" id="D5GNH6"/>
<dbReference type="EMBL" id="FN430364">
    <property type="protein sequence ID" value="CAZ86069.1"/>
    <property type="molecule type" value="Genomic_DNA"/>
</dbReference>
<protein>
    <submittedName>
        <fullName evidence="4">(Perigord truffle) hypothetical protein</fullName>
    </submittedName>
</protein>
<dbReference type="eggNOG" id="KOG2738">
    <property type="taxonomic scope" value="Eukaryota"/>
</dbReference>
<evidence type="ECO:0000259" key="3">
    <source>
        <dbReference type="PROSITE" id="PS52013"/>
    </source>
</evidence>
<comment type="similarity">
    <text evidence="1">Belongs to the peptidase M24A family. Methionine aminopeptidase type 1 subfamily.</text>
</comment>